<keyword evidence="2" id="KW-1133">Transmembrane helix</keyword>
<keyword evidence="2" id="KW-0472">Membrane</keyword>
<accession>A0A328K343</accession>
<organism evidence="4 5">
    <name type="scientific">Dolosigranulum pigrum</name>
    <dbReference type="NCBI Taxonomy" id="29394"/>
    <lineage>
        <taxon>Bacteria</taxon>
        <taxon>Bacillati</taxon>
        <taxon>Bacillota</taxon>
        <taxon>Bacilli</taxon>
        <taxon>Lactobacillales</taxon>
        <taxon>Carnobacteriaceae</taxon>
        <taxon>Dolosigranulum</taxon>
    </lineage>
</organism>
<evidence type="ECO:0000259" key="3">
    <source>
        <dbReference type="SMART" id="SM00900"/>
    </source>
</evidence>
<dbReference type="GO" id="GO:0016020">
    <property type="term" value="C:membrane"/>
    <property type="evidence" value="ECO:0007669"/>
    <property type="project" value="InterPro"/>
</dbReference>
<dbReference type="SMART" id="SM00900">
    <property type="entry name" value="FMN_bind"/>
    <property type="match status" value="1"/>
</dbReference>
<evidence type="ECO:0000313" key="5">
    <source>
        <dbReference type="Proteomes" id="UP000315953"/>
    </source>
</evidence>
<dbReference type="Pfam" id="PF04205">
    <property type="entry name" value="FMN_bind"/>
    <property type="match status" value="1"/>
</dbReference>
<keyword evidence="2" id="KW-0812">Transmembrane</keyword>
<dbReference type="KEGG" id="dpm:FNV33_05020"/>
<protein>
    <submittedName>
        <fullName evidence="4">FMN-binding protein</fullName>
    </submittedName>
</protein>
<gene>
    <name evidence="4" type="ORF">FNV33_05020</name>
</gene>
<sequence>MIELFNKKKLDHIWYPILIVVAAIALTFVGYHAGGAGIQEDESAKNVAETTEENTAIDHLESGTYEVTGKGYNGDIVLSVTFKDNKITAIDIIEQDETLDIAGDALEGLPKDIIEANSTDVDAYSGATSTSNGIKEAVKKAIDEASGGSTAKDTPNDDTDADSNASEDWEEG</sequence>
<name>A0A328K343_9LACT</name>
<proteinExistence type="predicted"/>
<feature type="compositionally biased region" description="Acidic residues" evidence="1">
    <location>
        <begin position="156"/>
        <end position="172"/>
    </location>
</feature>
<dbReference type="AlphaFoldDB" id="A0A328K343"/>
<evidence type="ECO:0000256" key="1">
    <source>
        <dbReference type="SAM" id="MobiDB-lite"/>
    </source>
</evidence>
<dbReference type="GO" id="GO:0010181">
    <property type="term" value="F:FMN binding"/>
    <property type="evidence" value="ECO:0007669"/>
    <property type="project" value="InterPro"/>
</dbReference>
<dbReference type="Proteomes" id="UP000315953">
    <property type="component" value="Chromosome"/>
</dbReference>
<reference evidence="4 5" key="1">
    <citation type="submission" date="2019-07" db="EMBL/GenBank/DDBJ databases">
        <title>Genome assembly of a nasal isolate of Dolosigranulum pigrum from a chronic sinusitis patient.</title>
        <authorList>
            <person name="Baig S."/>
            <person name="Overballe-Petersen S."/>
            <person name="Kaspar U."/>
            <person name="Rendboe A."/>
            <person name="de Man T."/>
            <person name="Liu C."/>
            <person name="Price L.B."/>
            <person name="Stegger M."/>
            <person name="Becker K."/>
            <person name="Skytt Andersen P."/>
        </authorList>
    </citation>
    <scope>NUCLEOTIDE SEQUENCE [LARGE SCALE GENOMIC DNA]</scope>
    <source>
        <strain evidence="4 5">83VPs-KB5</strain>
    </source>
</reference>
<evidence type="ECO:0000313" key="4">
    <source>
        <dbReference type="EMBL" id="QDO91451.1"/>
    </source>
</evidence>
<feature type="domain" description="FMN-binding" evidence="3">
    <location>
        <begin position="71"/>
        <end position="145"/>
    </location>
</feature>
<feature type="transmembrane region" description="Helical" evidence="2">
    <location>
        <begin position="12"/>
        <end position="33"/>
    </location>
</feature>
<dbReference type="InterPro" id="IPR007329">
    <property type="entry name" value="FMN-bd"/>
</dbReference>
<dbReference type="Gene3D" id="3.90.1010.20">
    <property type="match status" value="1"/>
</dbReference>
<feature type="region of interest" description="Disordered" evidence="1">
    <location>
        <begin position="142"/>
        <end position="172"/>
    </location>
</feature>
<evidence type="ECO:0000256" key="2">
    <source>
        <dbReference type="SAM" id="Phobius"/>
    </source>
</evidence>
<dbReference type="EMBL" id="CP041626">
    <property type="protein sequence ID" value="QDO91451.1"/>
    <property type="molecule type" value="Genomic_DNA"/>
</dbReference>